<evidence type="ECO:0000313" key="3">
    <source>
        <dbReference type="Proteomes" id="UP001430953"/>
    </source>
</evidence>
<keyword evidence="3" id="KW-1185">Reference proteome</keyword>
<protein>
    <submittedName>
        <fullName evidence="2">Uncharacterized protein</fullName>
    </submittedName>
</protein>
<dbReference type="EMBL" id="JADYXP020000002">
    <property type="protein sequence ID" value="KAL0131699.1"/>
    <property type="molecule type" value="Genomic_DNA"/>
</dbReference>
<proteinExistence type="predicted"/>
<reference evidence="2 3" key="1">
    <citation type="submission" date="2023-03" db="EMBL/GenBank/DDBJ databases">
        <title>High recombination rates correlate with genetic variation in Cardiocondyla obscurior ants.</title>
        <authorList>
            <person name="Errbii M."/>
        </authorList>
    </citation>
    <scope>NUCLEOTIDE SEQUENCE [LARGE SCALE GENOMIC DNA]</scope>
    <source>
        <strain evidence="2">Alpha-2009</strain>
        <tissue evidence="2">Whole body</tissue>
    </source>
</reference>
<sequence length="189" mass="22208">MWNSWTLIIFINLRSSPRINFNILINLNKLRVALNIRENPRAVIIPVHMPAGFLLLKPIHFILPLSYYSRGRNAERNRDRRVKSRSRSKRRGSYANGYVERAMKGEVRDLSPREESALPPVPPPLPISFSTILRMRHATLAALRRYVPIVRPQHFRISKTHPIYSGHRAHMSYPCLRPVYGADRRRWRE</sequence>
<name>A0AAW2GWQ3_9HYME</name>
<comment type="caution">
    <text evidence="2">The sequence shown here is derived from an EMBL/GenBank/DDBJ whole genome shotgun (WGS) entry which is preliminary data.</text>
</comment>
<evidence type="ECO:0000256" key="1">
    <source>
        <dbReference type="SAM" id="MobiDB-lite"/>
    </source>
</evidence>
<evidence type="ECO:0000313" key="2">
    <source>
        <dbReference type="EMBL" id="KAL0131699.1"/>
    </source>
</evidence>
<dbReference type="Proteomes" id="UP001430953">
    <property type="component" value="Unassembled WGS sequence"/>
</dbReference>
<accession>A0AAW2GWQ3</accession>
<feature type="region of interest" description="Disordered" evidence="1">
    <location>
        <begin position="74"/>
        <end position="95"/>
    </location>
</feature>
<organism evidence="2 3">
    <name type="scientific">Cardiocondyla obscurior</name>
    <dbReference type="NCBI Taxonomy" id="286306"/>
    <lineage>
        <taxon>Eukaryota</taxon>
        <taxon>Metazoa</taxon>
        <taxon>Ecdysozoa</taxon>
        <taxon>Arthropoda</taxon>
        <taxon>Hexapoda</taxon>
        <taxon>Insecta</taxon>
        <taxon>Pterygota</taxon>
        <taxon>Neoptera</taxon>
        <taxon>Endopterygota</taxon>
        <taxon>Hymenoptera</taxon>
        <taxon>Apocrita</taxon>
        <taxon>Aculeata</taxon>
        <taxon>Formicoidea</taxon>
        <taxon>Formicidae</taxon>
        <taxon>Myrmicinae</taxon>
        <taxon>Cardiocondyla</taxon>
    </lineage>
</organism>
<dbReference type="AlphaFoldDB" id="A0AAW2GWQ3"/>
<gene>
    <name evidence="2" type="ORF">PUN28_002917</name>
</gene>
<feature type="compositionally biased region" description="Basic residues" evidence="1">
    <location>
        <begin position="79"/>
        <end position="92"/>
    </location>
</feature>